<dbReference type="Gene3D" id="3.30.2350.10">
    <property type="entry name" value="Pseudouridine synthase"/>
    <property type="match status" value="1"/>
</dbReference>
<dbReference type="InterPro" id="IPR020103">
    <property type="entry name" value="PsdUridine_synth_cat_dom_sf"/>
</dbReference>
<evidence type="ECO:0000256" key="8">
    <source>
        <dbReference type="ARBA" id="ARBA00023126"/>
    </source>
</evidence>
<comment type="similarity">
    <text evidence="4 11">Belongs to the transaldolase family. Type 2 subfamily.</text>
</comment>
<dbReference type="InterPro" id="IPR006145">
    <property type="entry name" value="PsdUridine_synth_RsuA/RluA"/>
</dbReference>
<dbReference type="HOGENOM" id="CLU_422676_0_0_4"/>
<dbReference type="GO" id="GO:0005737">
    <property type="term" value="C:cytoplasm"/>
    <property type="evidence" value="ECO:0007669"/>
    <property type="project" value="UniProtKB-SubCell"/>
</dbReference>
<protein>
    <recommendedName>
        <fullName evidence="5 11">Transaldolase</fullName>
        <ecNumber evidence="5 11">2.2.1.2</ecNumber>
    </recommendedName>
</protein>
<comment type="pathway">
    <text evidence="3 11">Carbohydrate degradation; pentose phosphate pathway; D-glyceraldehyde 3-phosphate and beta-D-fructose 6-phosphate from D-ribose 5-phosphate and D-xylulose 5-phosphate (non-oxidative stage): step 2/3.</text>
</comment>
<dbReference type="GO" id="GO:0005975">
    <property type="term" value="P:carbohydrate metabolic process"/>
    <property type="evidence" value="ECO:0007669"/>
    <property type="project" value="InterPro"/>
</dbReference>
<dbReference type="OrthoDB" id="9809101at2"/>
<dbReference type="InterPro" id="IPR001585">
    <property type="entry name" value="TAL/FSA"/>
</dbReference>
<dbReference type="Pfam" id="PF00849">
    <property type="entry name" value="PseudoU_synth_2"/>
    <property type="match status" value="1"/>
</dbReference>
<evidence type="ECO:0000256" key="1">
    <source>
        <dbReference type="ARBA" id="ARBA00003518"/>
    </source>
</evidence>
<dbReference type="AlphaFoldDB" id="C4KBT4"/>
<dbReference type="HAMAP" id="MF_00493">
    <property type="entry name" value="Transaldolase_2"/>
    <property type="match status" value="1"/>
</dbReference>
<evidence type="ECO:0000256" key="6">
    <source>
        <dbReference type="ARBA" id="ARBA00022490"/>
    </source>
</evidence>
<proteinExistence type="inferred from homology"/>
<keyword evidence="9 11" id="KW-0704">Schiff base</keyword>
<comment type="function">
    <text evidence="1 11">Transaldolase is important for the balance of metabolites in the pentose-phosphate pathway.</text>
</comment>
<dbReference type="InterPro" id="IPR006224">
    <property type="entry name" value="PsdUridine_synth_RluA-like_CS"/>
</dbReference>
<evidence type="ECO:0000256" key="3">
    <source>
        <dbReference type="ARBA" id="ARBA00004857"/>
    </source>
</evidence>
<dbReference type="SUPFAM" id="SSF51569">
    <property type="entry name" value="Aldolase"/>
    <property type="match status" value="1"/>
</dbReference>
<evidence type="ECO:0000256" key="9">
    <source>
        <dbReference type="ARBA" id="ARBA00023270"/>
    </source>
</evidence>
<dbReference type="EMBL" id="CP001281">
    <property type="protein sequence ID" value="ACR01815.1"/>
    <property type="molecule type" value="Genomic_DNA"/>
</dbReference>
<dbReference type="UniPathway" id="UPA00115">
    <property type="reaction ID" value="UER00414"/>
</dbReference>
<dbReference type="GO" id="GO:0006098">
    <property type="term" value="P:pentose-phosphate shunt"/>
    <property type="evidence" value="ECO:0007669"/>
    <property type="project" value="UniProtKB-UniRule"/>
</dbReference>
<dbReference type="GO" id="GO:0006396">
    <property type="term" value="P:RNA processing"/>
    <property type="evidence" value="ECO:0007669"/>
    <property type="project" value="UniProtKB-ARBA"/>
</dbReference>
<gene>
    <name evidence="11" type="primary">tal</name>
    <name evidence="14" type="ordered locus">Tmz1t_3220</name>
</gene>
<feature type="compositionally biased region" description="Basic and acidic residues" evidence="12">
    <location>
        <begin position="277"/>
        <end position="287"/>
    </location>
</feature>
<dbReference type="Pfam" id="PF00923">
    <property type="entry name" value="TAL_FSA"/>
    <property type="match status" value="1"/>
</dbReference>
<dbReference type="SUPFAM" id="SSF55120">
    <property type="entry name" value="Pseudouridine synthase"/>
    <property type="match status" value="1"/>
</dbReference>
<comment type="subcellular location">
    <subcellularLocation>
        <location evidence="2 11">Cytoplasm</location>
    </subcellularLocation>
</comment>
<reference evidence="14 15" key="2">
    <citation type="journal article" date="2012" name="Stand. Genomic Sci.">
        <title>Complete genome sequence of Thauera aminoaromatica strain MZ1T.</title>
        <authorList>
            <person name="Jiang K."/>
            <person name="Sanseverino J."/>
            <person name="Chauhan A."/>
            <person name="Lucas S."/>
            <person name="Copeland A."/>
            <person name="Lapidus A."/>
            <person name="Del Rio T.G."/>
            <person name="Dalin E."/>
            <person name="Tice H."/>
            <person name="Bruce D."/>
            <person name="Goodwin L."/>
            <person name="Pitluck S."/>
            <person name="Sims D."/>
            <person name="Brettin T."/>
            <person name="Detter J.C."/>
            <person name="Han C."/>
            <person name="Chang Y.J."/>
            <person name="Larimer F."/>
            <person name="Land M."/>
            <person name="Hauser L."/>
            <person name="Kyrpides N.C."/>
            <person name="Mikhailova N."/>
            <person name="Moser S."/>
            <person name="Jegier P."/>
            <person name="Close D."/>
            <person name="Debruyn J.M."/>
            <person name="Wang Y."/>
            <person name="Layton A.C."/>
            <person name="Allen M.S."/>
            <person name="Sayler G.S."/>
        </authorList>
    </citation>
    <scope>NUCLEOTIDE SEQUENCE [LARGE SCALE GENOMIC DNA]</scope>
    <source>
        <strain evidence="14 15">MZ1T</strain>
    </source>
</reference>
<keyword evidence="15" id="KW-1185">Reference proteome</keyword>
<keyword evidence="7 11" id="KW-0808">Transferase</keyword>
<evidence type="ECO:0000256" key="2">
    <source>
        <dbReference type="ARBA" id="ARBA00004496"/>
    </source>
</evidence>
<dbReference type="GO" id="GO:0009982">
    <property type="term" value="F:pseudouridine synthase activity"/>
    <property type="evidence" value="ECO:0007669"/>
    <property type="project" value="InterPro"/>
</dbReference>
<dbReference type="PANTHER" id="PTHR10683:SF31">
    <property type="entry name" value="TRANSALDOLASE"/>
    <property type="match status" value="1"/>
</dbReference>
<accession>C4KBT4</accession>
<evidence type="ECO:0000256" key="10">
    <source>
        <dbReference type="ARBA" id="ARBA00048810"/>
    </source>
</evidence>
<dbReference type="CDD" id="cd00955">
    <property type="entry name" value="Transaldolase_like"/>
    <property type="match status" value="1"/>
</dbReference>
<dbReference type="NCBIfam" id="NF002881">
    <property type="entry name" value="PRK03343.1"/>
    <property type="match status" value="1"/>
</dbReference>
<dbReference type="PANTHER" id="PTHR10683">
    <property type="entry name" value="TRANSALDOLASE"/>
    <property type="match status" value="1"/>
</dbReference>
<evidence type="ECO:0000256" key="4">
    <source>
        <dbReference type="ARBA" id="ARBA00008426"/>
    </source>
</evidence>
<feature type="compositionally biased region" description="Acidic residues" evidence="12">
    <location>
        <begin position="126"/>
        <end position="136"/>
    </location>
</feature>
<sequence>MLEILYRDDWLVAIHKPSGLLVHRSPIAAHEERFAVQLLRDQLGRRVYPAHRLDRGTSGVLLFALDREVARTLAQRFEAQAVDKRYLAVVRGHPPEHGVIEHALVRRLDAVEVRSGKGAGARDALPEDVDDSDSPEAAEPVAQPARTRFRRLATVELPHAVDRYPSSRYALVELLPETGRRHQLRRHLKHIAHPIIGDATYGKGRHNRLFQALFGSHRLLLACTRLALAHPVTERPLEIVAPVAEDFAAVLAALGWQTAQRSTFEAESRLSAARGPAPERPRSHDTPGRTMNPLLQVRQHGQQIWLDNLSRTLLEEGHLARFVADDGVAGVTTNPAIFHKAISGGRYYEDDLAALKQQPLSAEARYEALVIPDVQRACDLLAPLHRDSGGSAGYVSLEVSPALAHDADGTVAAGLRLKAAVDRPNLLIKVPATPAGLVAIERLIGEGVSVNVTLMFSLAHCEGVAEAYLRGLARLRAAGGDVAGVMSVASLFLSRVDTLVDKLLEERGGDLPALRGRTAVAMARLAYEAYQERFHGAGFEDLAAAGARPQYMLWASTGTKNPAYSDLLYVEPLIGAETINTLPDATLDALRDHGRVASTLEQDVEQAAAHFTALAAAGIDLVAVGERLQQEGLAQFEQAFAGLLELTA</sequence>
<dbReference type="Proteomes" id="UP000002186">
    <property type="component" value="Chromosome"/>
</dbReference>
<organism evidence="14 15">
    <name type="scientific">Thauera aminoaromatica</name>
    <dbReference type="NCBI Taxonomy" id="164330"/>
    <lineage>
        <taxon>Bacteria</taxon>
        <taxon>Pseudomonadati</taxon>
        <taxon>Pseudomonadota</taxon>
        <taxon>Betaproteobacteria</taxon>
        <taxon>Rhodocyclales</taxon>
        <taxon>Zoogloeaceae</taxon>
        <taxon>Thauera</taxon>
    </lineage>
</organism>
<keyword evidence="6 11" id="KW-0963">Cytoplasm</keyword>
<feature type="region of interest" description="Disordered" evidence="12">
    <location>
        <begin position="267"/>
        <end position="289"/>
    </location>
</feature>
<dbReference type="PROSITE" id="PS01129">
    <property type="entry name" value="PSI_RLU"/>
    <property type="match status" value="1"/>
</dbReference>
<dbReference type="GO" id="GO:0140098">
    <property type="term" value="F:catalytic activity, acting on RNA"/>
    <property type="evidence" value="ECO:0007669"/>
    <property type="project" value="UniProtKB-ARBA"/>
</dbReference>
<feature type="region of interest" description="Disordered" evidence="12">
    <location>
        <begin position="116"/>
        <end position="142"/>
    </location>
</feature>
<dbReference type="Gene3D" id="3.20.20.70">
    <property type="entry name" value="Aldolase class I"/>
    <property type="match status" value="1"/>
</dbReference>
<dbReference type="EC" id="2.2.1.2" evidence="5 11"/>
<dbReference type="eggNOG" id="COG0564">
    <property type="taxonomic scope" value="Bacteria"/>
</dbReference>
<dbReference type="eggNOG" id="COG0176">
    <property type="taxonomic scope" value="Bacteria"/>
</dbReference>
<dbReference type="GO" id="GO:0003723">
    <property type="term" value="F:RNA binding"/>
    <property type="evidence" value="ECO:0007669"/>
    <property type="project" value="InterPro"/>
</dbReference>
<comment type="catalytic activity">
    <reaction evidence="10 11">
        <text>D-sedoheptulose 7-phosphate + D-glyceraldehyde 3-phosphate = D-erythrose 4-phosphate + beta-D-fructose 6-phosphate</text>
        <dbReference type="Rhea" id="RHEA:17053"/>
        <dbReference type="ChEBI" id="CHEBI:16897"/>
        <dbReference type="ChEBI" id="CHEBI:57483"/>
        <dbReference type="ChEBI" id="CHEBI:57634"/>
        <dbReference type="ChEBI" id="CHEBI:59776"/>
        <dbReference type="EC" id="2.2.1.2"/>
    </reaction>
</comment>
<dbReference type="KEGG" id="tmz:Tmz1t_3220"/>
<evidence type="ECO:0000259" key="13">
    <source>
        <dbReference type="Pfam" id="PF00849"/>
    </source>
</evidence>
<name>C4KBT4_THASP</name>
<evidence type="ECO:0000256" key="11">
    <source>
        <dbReference type="HAMAP-Rule" id="MF_00493"/>
    </source>
</evidence>
<evidence type="ECO:0000256" key="12">
    <source>
        <dbReference type="SAM" id="MobiDB-lite"/>
    </source>
</evidence>
<evidence type="ECO:0000313" key="14">
    <source>
        <dbReference type="EMBL" id="ACR01815.1"/>
    </source>
</evidence>
<dbReference type="STRING" id="85643.Tmz1t_3220"/>
<dbReference type="PROSITE" id="PS00958">
    <property type="entry name" value="TRANSALDOLASE_2"/>
    <property type="match status" value="1"/>
</dbReference>
<dbReference type="PROSITE" id="PS01054">
    <property type="entry name" value="TRANSALDOLASE_1"/>
    <property type="match status" value="1"/>
</dbReference>
<dbReference type="InterPro" id="IPR013785">
    <property type="entry name" value="Aldolase_TIM"/>
</dbReference>
<dbReference type="GO" id="GO:0001522">
    <property type="term" value="P:pseudouridine synthesis"/>
    <property type="evidence" value="ECO:0007669"/>
    <property type="project" value="InterPro"/>
</dbReference>
<reference evidence="15" key="1">
    <citation type="submission" date="2009-05" db="EMBL/GenBank/DDBJ databases">
        <title>Complete sequence of chromosome of Thauera sp. MZ1T.</title>
        <authorList>
            <consortium name="US DOE Joint Genome Institute"/>
            <person name="Lucas S."/>
            <person name="Copeland A."/>
            <person name="Lapidus A."/>
            <person name="Glavina del Rio T."/>
            <person name="Dalin E."/>
            <person name="Tice H."/>
            <person name="Bruce D."/>
            <person name="Goodwin L."/>
            <person name="Pitluck S."/>
            <person name="Sims D."/>
            <person name="Brettin T."/>
            <person name="Detter J.C."/>
            <person name="Han C."/>
            <person name="Larimer F."/>
            <person name="Land M."/>
            <person name="Hauser L."/>
            <person name="Kyrpides N."/>
            <person name="Mikhailova N."/>
            <person name="Sayler G.S."/>
        </authorList>
    </citation>
    <scope>NUCLEOTIDE SEQUENCE [LARGE SCALE GENOMIC DNA]</scope>
    <source>
        <strain evidence="15">MZ1T</strain>
    </source>
</reference>
<evidence type="ECO:0000256" key="5">
    <source>
        <dbReference type="ARBA" id="ARBA00013151"/>
    </source>
</evidence>
<dbReference type="InterPro" id="IPR004732">
    <property type="entry name" value="Transaldolase_2"/>
</dbReference>
<dbReference type="NCBIfam" id="TIGR00876">
    <property type="entry name" value="tal_mycobact"/>
    <property type="match status" value="1"/>
</dbReference>
<keyword evidence="8 11" id="KW-0570">Pentose shunt</keyword>
<evidence type="ECO:0000256" key="7">
    <source>
        <dbReference type="ARBA" id="ARBA00022679"/>
    </source>
</evidence>
<dbReference type="GO" id="GO:0004801">
    <property type="term" value="F:transaldolase activity"/>
    <property type="evidence" value="ECO:0007669"/>
    <property type="project" value="UniProtKB-UniRule"/>
</dbReference>
<feature type="active site" description="Schiff-base intermediate with substrate" evidence="11">
    <location>
        <position position="429"/>
    </location>
</feature>
<evidence type="ECO:0000313" key="15">
    <source>
        <dbReference type="Proteomes" id="UP000002186"/>
    </source>
</evidence>
<feature type="domain" description="Pseudouridine synthase RsuA/RluA-like" evidence="13">
    <location>
        <begin position="11"/>
        <end position="190"/>
    </location>
</feature>
<dbReference type="InterPro" id="IPR018225">
    <property type="entry name" value="Transaldolase_AS"/>
</dbReference>